<dbReference type="CDD" id="cd00082">
    <property type="entry name" value="HisKA"/>
    <property type="match status" value="1"/>
</dbReference>
<feature type="transmembrane region" description="Helical" evidence="12">
    <location>
        <begin position="529"/>
        <end position="551"/>
    </location>
</feature>
<dbReference type="Gene3D" id="1.10.287.130">
    <property type="match status" value="1"/>
</dbReference>
<dbReference type="Pfam" id="PF00672">
    <property type="entry name" value="HAMP"/>
    <property type="match status" value="1"/>
</dbReference>
<dbReference type="SUPFAM" id="SSF103190">
    <property type="entry name" value="Sensory domain-like"/>
    <property type="match status" value="1"/>
</dbReference>
<dbReference type="Pfam" id="PF00512">
    <property type="entry name" value="HisKA"/>
    <property type="match status" value="1"/>
</dbReference>
<feature type="domain" description="HAMP" evidence="14">
    <location>
        <begin position="552"/>
        <end position="604"/>
    </location>
</feature>
<dbReference type="PROSITE" id="PS50885">
    <property type="entry name" value="HAMP"/>
    <property type="match status" value="1"/>
</dbReference>
<sequence>MRINLDGLGIRAKLLLLFVVIKVVPLVLLAVLAWEGVTHLGGGLAERISTLAEEVRRTVTDMGDTFTEESVKALDDRAREEIERLTTDTARAIADFLHDRDRDVLLAAQLEPTEAQYRAFVENRSRRLVARGEWELSADGAGWVQKQSARPPPAEVSPGNAENQQDFHYRPPEEVLRAVETPLYHEITFVGLDGRERLKVSRTGMLPSDLRDVSDPANTWSKAETYFEALRELKPGEIYVSEVIGPYVSSRMIGTVTPDKARRQGVPFEPENEAYAGRENPLGKRFQGIVRWATPVTRNGIIIGYVTLALDHTHVMSFTDNLLPTAERYAAIADAADGNYAFIWDYLDRNIAHPRHHSIAGFDPETGERAVPWLEQGLYSDWQRSGLPLRAFLDTVKPFDAQTRDKKPAAELTRAGMLGLECRYLNFAPQCQGWHDLTEQGGSGSFLILWSGVWKLTTAAAIPYHTGQYARTPRGFGYVTIGANVDDFHEPARATARLMEGKVAEFGERMKQAQAGLKALIDDSMARTAFSLSASTLVMIAFVVVVAIWLASMLTRRITDVTAGLTRIEAGDFDYRFRRDAKDELGRLNEALNKMADSVSESFQRLEEARRQAEDNSRMKSDFVASMSHELRTPLNGILGFAELIRSDAPNDEIREQADIIYQSGQHLLSLVNDILDIAKIESGHMSLESTEFALRPLLQQLTDLHGESARQKGLTLTTDFSPALPETFVGDPTRLRQVMNNLLGNAVKFTREGGVVFSARQEDGRLVVGVRDSGPGIEQDLQPVIFERFRQASSFITREHGGTGLGLALVREVVALMGGEVRLESAPGKGAYFEFRVPLVSRKKRP</sequence>
<comment type="catalytic activity">
    <reaction evidence="1">
        <text>ATP + protein L-histidine = ADP + protein N-phospho-L-histidine.</text>
        <dbReference type="EC" id="2.7.13.3"/>
    </reaction>
</comment>
<accession>A0ABR9B8J7</accession>
<keyword evidence="16" id="KW-1185">Reference proteome</keyword>
<dbReference type="SMART" id="SM00387">
    <property type="entry name" value="HATPase_c"/>
    <property type="match status" value="1"/>
</dbReference>
<evidence type="ECO:0000256" key="4">
    <source>
        <dbReference type="ARBA" id="ARBA00022475"/>
    </source>
</evidence>
<evidence type="ECO:0000256" key="7">
    <source>
        <dbReference type="ARBA" id="ARBA00022692"/>
    </source>
</evidence>
<dbReference type="InterPro" id="IPR003594">
    <property type="entry name" value="HATPase_dom"/>
</dbReference>
<dbReference type="Pfam" id="PF02518">
    <property type="entry name" value="HATPase_c"/>
    <property type="match status" value="1"/>
</dbReference>
<evidence type="ECO:0000256" key="1">
    <source>
        <dbReference type="ARBA" id="ARBA00000085"/>
    </source>
</evidence>
<feature type="domain" description="Histidine kinase" evidence="13">
    <location>
        <begin position="626"/>
        <end position="842"/>
    </location>
</feature>
<keyword evidence="4" id="KW-1003">Cell membrane</keyword>
<proteinExistence type="predicted"/>
<dbReference type="PANTHER" id="PTHR43047:SF72">
    <property type="entry name" value="OSMOSENSING HISTIDINE PROTEIN KINASE SLN1"/>
    <property type="match status" value="1"/>
</dbReference>
<evidence type="ECO:0000256" key="8">
    <source>
        <dbReference type="ARBA" id="ARBA00022777"/>
    </source>
</evidence>
<dbReference type="Gene3D" id="6.10.340.10">
    <property type="match status" value="1"/>
</dbReference>
<evidence type="ECO:0000259" key="14">
    <source>
        <dbReference type="PROSITE" id="PS50885"/>
    </source>
</evidence>
<evidence type="ECO:0000259" key="13">
    <source>
        <dbReference type="PROSITE" id="PS50109"/>
    </source>
</evidence>
<keyword evidence="7 12" id="KW-0812">Transmembrane</keyword>
<evidence type="ECO:0000256" key="6">
    <source>
        <dbReference type="ARBA" id="ARBA00022679"/>
    </source>
</evidence>
<feature type="transmembrane region" description="Helical" evidence="12">
    <location>
        <begin position="12"/>
        <end position="34"/>
    </location>
</feature>
<feature type="coiled-coil region" evidence="10">
    <location>
        <begin position="578"/>
        <end position="616"/>
    </location>
</feature>
<keyword evidence="9 12" id="KW-1133">Transmembrane helix</keyword>
<organism evidence="15 16">
    <name type="scientific">Thauera sedimentorum</name>
    <dbReference type="NCBI Taxonomy" id="2767595"/>
    <lineage>
        <taxon>Bacteria</taxon>
        <taxon>Pseudomonadati</taxon>
        <taxon>Pseudomonadota</taxon>
        <taxon>Betaproteobacteria</taxon>
        <taxon>Rhodocyclales</taxon>
        <taxon>Zoogloeaceae</taxon>
        <taxon>Thauera</taxon>
    </lineage>
</organism>
<keyword evidence="5" id="KW-0597">Phosphoprotein</keyword>
<dbReference type="SMART" id="SM00388">
    <property type="entry name" value="HisKA"/>
    <property type="match status" value="1"/>
</dbReference>
<dbReference type="SMART" id="SM00304">
    <property type="entry name" value="HAMP"/>
    <property type="match status" value="1"/>
</dbReference>
<evidence type="ECO:0000313" key="16">
    <source>
        <dbReference type="Proteomes" id="UP000603602"/>
    </source>
</evidence>
<dbReference type="InterPro" id="IPR003660">
    <property type="entry name" value="HAMP_dom"/>
</dbReference>
<keyword evidence="6" id="KW-0808">Transferase</keyword>
<dbReference type="RefSeq" id="WP_187716664.1">
    <property type="nucleotide sequence ID" value="NZ_JACTAH010000001.1"/>
</dbReference>
<evidence type="ECO:0000256" key="12">
    <source>
        <dbReference type="SAM" id="Phobius"/>
    </source>
</evidence>
<dbReference type="EC" id="2.7.13.3" evidence="3"/>
<comment type="caution">
    <text evidence="15">The sequence shown here is derived from an EMBL/GenBank/DDBJ whole genome shotgun (WGS) entry which is preliminary data.</text>
</comment>
<evidence type="ECO:0000256" key="3">
    <source>
        <dbReference type="ARBA" id="ARBA00012438"/>
    </source>
</evidence>
<feature type="region of interest" description="Disordered" evidence="11">
    <location>
        <begin position="142"/>
        <end position="166"/>
    </location>
</feature>
<dbReference type="SUPFAM" id="SSF47384">
    <property type="entry name" value="Homodimeric domain of signal transducing histidine kinase"/>
    <property type="match status" value="1"/>
</dbReference>
<keyword evidence="12" id="KW-0472">Membrane</keyword>
<keyword evidence="8" id="KW-0418">Kinase</keyword>
<dbReference type="Gene3D" id="3.30.565.10">
    <property type="entry name" value="Histidine kinase-like ATPase, C-terminal domain"/>
    <property type="match status" value="1"/>
</dbReference>
<evidence type="ECO:0000256" key="2">
    <source>
        <dbReference type="ARBA" id="ARBA00004651"/>
    </source>
</evidence>
<keyword evidence="10" id="KW-0175">Coiled coil</keyword>
<dbReference type="InterPro" id="IPR036097">
    <property type="entry name" value="HisK_dim/P_sf"/>
</dbReference>
<dbReference type="SUPFAM" id="SSF158472">
    <property type="entry name" value="HAMP domain-like"/>
    <property type="match status" value="1"/>
</dbReference>
<dbReference type="PRINTS" id="PR00344">
    <property type="entry name" value="BCTRLSENSOR"/>
</dbReference>
<dbReference type="PANTHER" id="PTHR43047">
    <property type="entry name" value="TWO-COMPONENT HISTIDINE PROTEIN KINASE"/>
    <property type="match status" value="1"/>
</dbReference>
<protein>
    <recommendedName>
        <fullName evidence="3">histidine kinase</fullName>
        <ecNumber evidence="3">2.7.13.3</ecNumber>
    </recommendedName>
</protein>
<dbReference type="PROSITE" id="PS50109">
    <property type="entry name" value="HIS_KIN"/>
    <property type="match status" value="1"/>
</dbReference>
<dbReference type="InterPro" id="IPR036890">
    <property type="entry name" value="HATPase_C_sf"/>
</dbReference>
<gene>
    <name evidence="15" type="ORF">IFO67_03015</name>
</gene>
<dbReference type="SUPFAM" id="SSF55874">
    <property type="entry name" value="ATPase domain of HSP90 chaperone/DNA topoisomerase II/histidine kinase"/>
    <property type="match status" value="1"/>
</dbReference>
<evidence type="ECO:0000256" key="9">
    <source>
        <dbReference type="ARBA" id="ARBA00022989"/>
    </source>
</evidence>
<dbReference type="Gene3D" id="3.30.450.20">
    <property type="entry name" value="PAS domain"/>
    <property type="match status" value="1"/>
</dbReference>
<dbReference type="CDD" id="cd06225">
    <property type="entry name" value="HAMP"/>
    <property type="match status" value="1"/>
</dbReference>
<evidence type="ECO:0000313" key="15">
    <source>
        <dbReference type="EMBL" id="MBD8501845.1"/>
    </source>
</evidence>
<comment type="subcellular location">
    <subcellularLocation>
        <location evidence="2">Cell membrane</location>
        <topology evidence="2">Multi-pass membrane protein</topology>
    </subcellularLocation>
</comment>
<dbReference type="EMBL" id="JACYTO010000001">
    <property type="protein sequence ID" value="MBD8501845.1"/>
    <property type="molecule type" value="Genomic_DNA"/>
</dbReference>
<reference evidence="16" key="1">
    <citation type="submission" date="2023-07" db="EMBL/GenBank/DDBJ databases">
        <title>Thauera sp. CAU 1555 isolated from sand of Yaerae Beach.</title>
        <authorList>
            <person name="Kim W."/>
        </authorList>
    </citation>
    <scope>NUCLEOTIDE SEQUENCE [LARGE SCALE GENOMIC DNA]</scope>
    <source>
        <strain evidence="16">CAU 1555</strain>
    </source>
</reference>
<dbReference type="InterPro" id="IPR003661">
    <property type="entry name" value="HisK_dim/P_dom"/>
</dbReference>
<evidence type="ECO:0000256" key="10">
    <source>
        <dbReference type="SAM" id="Coils"/>
    </source>
</evidence>
<dbReference type="Proteomes" id="UP000603602">
    <property type="component" value="Unassembled WGS sequence"/>
</dbReference>
<name>A0ABR9B8J7_9RHOO</name>
<evidence type="ECO:0000256" key="5">
    <source>
        <dbReference type="ARBA" id="ARBA00022553"/>
    </source>
</evidence>
<dbReference type="InterPro" id="IPR005467">
    <property type="entry name" value="His_kinase_dom"/>
</dbReference>
<evidence type="ECO:0000256" key="11">
    <source>
        <dbReference type="SAM" id="MobiDB-lite"/>
    </source>
</evidence>
<dbReference type="InterPro" id="IPR029151">
    <property type="entry name" value="Sensor-like_sf"/>
</dbReference>
<dbReference type="CDD" id="cd16922">
    <property type="entry name" value="HATPase_EvgS-ArcB-TorS-like"/>
    <property type="match status" value="1"/>
</dbReference>
<dbReference type="InterPro" id="IPR004358">
    <property type="entry name" value="Sig_transdc_His_kin-like_C"/>
</dbReference>